<evidence type="ECO:0000313" key="3">
    <source>
        <dbReference type="EMBL" id="KGE88533.1"/>
    </source>
</evidence>
<evidence type="ECO:0000256" key="1">
    <source>
        <dbReference type="SAM" id="MobiDB-lite"/>
    </source>
</evidence>
<accession>A0A098SA60</accession>
<comment type="caution">
    <text evidence="3">The sequence shown here is derived from an EMBL/GenBank/DDBJ whole genome shotgun (WGS) entry which is preliminary data.</text>
</comment>
<dbReference type="STRING" id="1524460.IX84_07575"/>
<feature type="region of interest" description="Disordered" evidence="1">
    <location>
        <begin position="1"/>
        <end position="21"/>
    </location>
</feature>
<keyword evidence="4" id="KW-1185">Reference proteome</keyword>
<dbReference type="InterPro" id="IPR007361">
    <property type="entry name" value="DUF427"/>
</dbReference>
<dbReference type="RefSeq" id="WP_044218696.1">
    <property type="nucleotide sequence ID" value="NZ_JBKAGJ010000006.1"/>
</dbReference>
<dbReference type="Proteomes" id="UP000029736">
    <property type="component" value="Unassembled WGS sequence"/>
</dbReference>
<protein>
    <recommendedName>
        <fullName evidence="2">DUF427 domain-containing protein</fullName>
    </recommendedName>
</protein>
<proteinExistence type="predicted"/>
<dbReference type="EMBL" id="JPOS01000018">
    <property type="protein sequence ID" value="KGE88533.1"/>
    <property type="molecule type" value="Genomic_DNA"/>
</dbReference>
<dbReference type="PANTHER" id="PTHR43058:SF1">
    <property type="entry name" value="DUF427 DOMAIN-CONTAINING PROTEIN"/>
    <property type="match status" value="1"/>
</dbReference>
<organism evidence="3 4">
    <name type="scientific">Phaeodactylibacter xiamenensis</name>
    <dbReference type="NCBI Taxonomy" id="1524460"/>
    <lineage>
        <taxon>Bacteria</taxon>
        <taxon>Pseudomonadati</taxon>
        <taxon>Bacteroidota</taxon>
        <taxon>Saprospiria</taxon>
        <taxon>Saprospirales</taxon>
        <taxon>Haliscomenobacteraceae</taxon>
        <taxon>Phaeodactylibacter</taxon>
    </lineage>
</organism>
<evidence type="ECO:0000259" key="2">
    <source>
        <dbReference type="Pfam" id="PF04248"/>
    </source>
</evidence>
<dbReference type="Pfam" id="PF04248">
    <property type="entry name" value="NTP_transf_9"/>
    <property type="match status" value="1"/>
</dbReference>
<dbReference type="OrthoDB" id="119916at2"/>
<feature type="domain" description="DUF427" evidence="2">
    <location>
        <begin position="32"/>
        <end position="123"/>
    </location>
</feature>
<name>A0A098SA60_9BACT</name>
<dbReference type="InterPro" id="IPR038694">
    <property type="entry name" value="DUF427_sf"/>
</dbReference>
<dbReference type="Gene3D" id="2.170.150.40">
    <property type="entry name" value="Domain of unknown function (DUF427)"/>
    <property type="match status" value="1"/>
</dbReference>
<evidence type="ECO:0000313" key="4">
    <source>
        <dbReference type="Proteomes" id="UP000029736"/>
    </source>
</evidence>
<dbReference type="PANTHER" id="PTHR43058">
    <property type="entry name" value="SLR0655 PROTEIN"/>
    <property type="match status" value="1"/>
</dbReference>
<dbReference type="AlphaFoldDB" id="A0A098SA60"/>
<reference evidence="3 4" key="1">
    <citation type="journal article" date="2014" name="Int. J. Syst. Evol. Microbiol.">
        <title>Phaeodactylibacter xiamenensis gen. nov., sp. nov., a member of the family Saprospiraceae isolated from the marine alga Phaeodactylum tricornutum.</title>
        <authorList>
            <person name="Chen Z.Jr."/>
            <person name="Lei X."/>
            <person name="Lai Q."/>
            <person name="Li Y."/>
            <person name="Zhang B."/>
            <person name="Zhang J."/>
            <person name="Zhang H."/>
            <person name="Yang L."/>
            <person name="Zheng W."/>
            <person name="Tian Y."/>
            <person name="Yu Z."/>
            <person name="Xu H.Jr."/>
            <person name="Zheng T."/>
        </authorList>
    </citation>
    <scope>NUCLEOTIDE SEQUENCE [LARGE SCALE GENOMIC DNA]</scope>
    <source>
        <strain evidence="3 4">KD52</strain>
    </source>
</reference>
<gene>
    <name evidence="3" type="ORF">IX84_07575</name>
</gene>
<sequence length="165" mass="18762">MNKKRIPPKPGQESVWDYPRPPKLEPVSAHITIKHQGEVIASTNRAYRVLETSHPPVYYLPPEDIKEGVLKQSPKFQTHCEFKGKARYWDLKIGESSVQQVAWSYPDPRPPFAPIKGYLAFYPSKVDECYVGDERVQAQEGDFYGGWITSKIVGPFKGGPGTWGW</sequence>